<sequence>MATMTAKEMIESLKEGTLQVPVMLTGMVKLLDIQAGTFLFSAGTACLNWVEIHADSVEKVETLRTVTCKDHSHPLVVLTMKAAGAGDTQATAMLRLVNHLNDEMVSARAALADATTASKPQPQPWRSRSRNGFPDADCSADCRDGCSDRFKTGTPRWQQCVSSCERHC</sequence>
<gene>
    <name evidence="2" type="ORF">PX52LOC_04591</name>
</gene>
<dbReference type="RefSeq" id="WP_149112184.1">
    <property type="nucleotide sequence ID" value="NZ_CP042425.1"/>
</dbReference>
<dbReference type="OrthoDB" id="4166677at2"/>
<evidence type="ECO:0000313" key="2">
    <source>
        <dbReference type="EMBL" id="QEL17595.1"/>
    </source>
</evidence>
<accession>A0A5C1AG38</accession>
<keyword evidence="3" id="KW-1185">Reference proteome</keyword>
<feature type="region of interest" description="Disordered" evidence="1">
    <location>
        <begin position="113"/>
        <end position="132"/>
    </location>
</feature>
<protein>
    <submittedName>
        <fullName evidence="2">Uncharacterized protein</fullName>
    </submittedName>
</protein>
<reference evidence="3" key="1">
    <citation type="submission" date="2019-08" db="EMBL/GenBank/DDBJ databases">
        <title>Limnoglobus roseus gen. nov., sp. nov., a novel freshwater planctomycete with a giant genome from the family Gemmataceae.</title>
        <authorList>
            <person name="Kulichevskaya I.S."/>
            <person name="Naumoff D.G."/>
            <person name="Miroshnikov K."/>
            <person name="Ivanova A."/>
            <person name="Philippov D.A."/>
            <person name="Hakobyan A."/>
            <person name="Rijpstra I.C."/>
            <person name="Sinninghe Damste J.S."/>
            <person name="Liesack W."/>
            <person name="Dedysh S.N."/>
        </authorList>
    </citation>
    <scope>NUCLEOTIDE SEQUENCE [LARGE SCALE GENOMIC DNA]</scope>
    <source>
        <strain evidence="3">PX52</strain>
    </source>
</reference>
<dbReference type="EMBL" id="CP042425">
    <property type="protein sequence ID" value="QEL17595.1"/>
    <property type="molecule type" value="Genomic_DNA"/>
</dbReference>
<dbReference type="KEGG" id="lrs:PX52LOC_04591"/>
<dbReference type="AlphaFoldDB" id="A0A5C1AG38"/>
<name>A0A5C1AG38_9BACT</name>
<evidence type="ECO:0000256" key="1">
    <source>
        <dbReference type="SAM" id="MobiDB-lite"/>
    </source>
</evidence>
<dbReference type="Proteomes" id="UP000324974">
    <property type="component" value="Chromosome"/>
</dbReference>
<organism evidence="2 3">
    <name type="scientific">Limnoglobus roseus</name>
    <dbReference type="NCBI Taxonomy" id="2598579"/>
    <lineage>
        <taxon>Bacteria</taxon>
        <taxon>Pseudomonadati</taxon>
        <taxon>Planctomycetota</taxon>
        <taxon>Planctomycetia</taxon>
        <taxon>Gemmatales</taxon>
        <taxon>Gemmataceae</taxon>
        <taxon>Limnoglobus</taxon>
    </lineage>
</organism>
<proteinExistence type="predicted"/>
<evidence type="ECO:0000313" key="3">
    <source>
        <dbReference type="Proteomes" id="UP000324974"/>
    </source>
</evidence>